<sequence length="146" mass="16197">MMQQQMQAQVAQQVAYQNLTHSRNRAVEKYGKEQMDEVADWAGQQANANPQFEAQLFAQADPAEWVIAEKKRADELSAFTANREAFIRAEAAKLGFAEISAQPVMEAQFTVARKPSGPASIVNAKSRETVAPHKPEDAFDAIFKKS</sequence>
<evidence type="ECO:0000313" key="2">
    <source>
        <dbReference type="Proteomes" id="UP000244013"/>
    </source>
</evidence>
<proteinExistence type="predicted"/>
<dbReference type="Proteomes" id="UP000244013">
    <property type="component" value="Unassembled WGS sequence"/>
</dbReference>
<evidence type="ECO:0000313" key="1">
    <source>
        <dbReference type="EMBL" id="PTW45593.1"/>
    </source>
</evidence>
<organism evidence="1 2">
    <name type="scientific">Sphingomonas faeni</name>
    <dbReference type="NCBI Taxonomy" id="185950"/>
    <lineage>
        <taxon>Bacteria</taxon>
        <taxon>Pseudomonadati</taxon>
        <taxon>Pseudomonadota</taxon>
        <taxon>Alphaproteobacteria</taxon>
        <taxon>Sphingomonadales</taxon>
        <taxon>Sphingomonadaceae</taxon>
        <taxon>Sphingomonas</taxon>
    </lineage>
</organism>
<protein>
    <submittedName>
        <fullName evidence="1">Uncharacterized protein</fullName>
    </submittedName>
</protein>
<dbReference type="EMBL" id="QAYE01000007">
    <property type="protein sequence ID" value="PTW45593.1"/>
    <property type="molecule type" value="Genomic_DNA"/>
</dbReference>
<reference evidence="1 2" key="1">
    <citation type="submission" date="2018-04" db="EMBL/GenBank/DDBJ databases">
        <title>Genomic Encyclopedia of Type Strains, Phase III (KMG-III): the genomes of soil and plant-associated and newly described type strains.</title>
        <authorList>
            <person name="Whitman W."/>
        </authorList>
    </citation>
    <scope>NUCLEOTIDE SEQUENCE [LARGE SCALE GENOMIC DNA]</scope>
    <source>
        <strain evidence="1 2">MA-olki</strain>
    </source>
</reference>
<comment type="caution">
    <text evidence="1">The sequence shown here is derived from an EMBL/GenBank/DDBJ whole genome shotgun (WGS) entry which is preliminary data.</text>
</comment>
<name>A0A2T5U246_9SPHN</name>
<gene>
    <name evidence="1" type="ORF">C8J25_107278</name>
</gene>
<accession>A0A2T5U246</accession>
<dbReference type="AlphaFoldDB" id="A0A2T5U246"/>